<feature type="domain" description="Aminotransferase-like plant mobile" evidence="2">
    <location>
        <begin position="96"/>
        <end position="462"/>
    </location>
</feature>
<gene>
    <name evidence="3" type="ORF">CDL15_Pgr000078</name>
    <name evidence="4" type="ORF">CRG98_011895</name>
</gene>
<protein>
    <recommendedName>
        <fullName evidence="2">Aminotransferase-like plant mobile domain-containing protein</fullName>
    </recommendedName>
</protein>
<dbReference type="EMBL" id="MTKT01017395">
    <property type="protein sequence ID" value="OWM62540.1"/>
    <property type="molecule type" value="Genomic_DNA"/>
</dbReference>
<sequence length="743" mass="84519">MEEDECIVEERKALIVPPTGRDTKPVFRTAHFLKPTYNGGKPPPLSPSSFYLLREFDLSRWPLKVNFLSWKNPSSEWERWAAQMELKHGATWKKAGILEAIRASRQKTLVKDLDLLLTLAQRWSPETNTFIFPWGEATVTLEDVMVIGAYSVLGSSVLTPLVTGEMKEAERELKRAKFELSKVNHYRVRGGPWVKRFMGSGSEVEHEAFLALWLSQFVLPQSVTVIESTFPTAIHLARGTRIALAPAVLAAIYRDLSLLKKGIDRSAHCSGNYETDDENGALKLYLWAQFQLVQAWVWERFPTVRLNPNVFRDGEPRITRWITRKLLKLPDLGKLLGSATEVFRWRPYARLSENPKLHKFYPENERWVLVGSDSDDELLSFARFLMPCELLGLDGCVVQYLPHRVAMQFGMDQDLPCYITQSHLDSKIAWTTFDRPITNIKVYIPSRVSEAGLTTRYLEWWEESKTSSKAPVEFKDVELFKNTPEGSKVPMNNNVEKEVKWSNLSVPPGFEQKWSEVEVLDLNNSSNPEGSKVLTTDVQMKMKGLNFSVPPGFEPKQCGNFPPGFELKRNEFNMLDSGNFSEPKSPEVLMSSVQNKMKEIDLTVQPGLERNGNKVEILDSDDSSDDDHTITEQFLKRQKRYSIGNSAVRESNGSLIHHVLSSTLDNSSLRRGKLPLKNVQSIVEDEAIRTEDNAGNLNKSGDSTAEYPGRNRAETTIKSLKDRLSKAEEFIKKHYASKRAMRG</sequence>
<reference evidence="4 6" key="3">
    <citation type="submission" date="2017-11" db="EMBL/GenBank/DDBJ databases">
        <title>De-novo sequencing of pomegranate (Punica granatum L.) genome.</title>
        <authorList>
            <person name="Akparov Z."/>
            <person name="Amiraslanov A."/>
            <person name="Hajiyeva S."/>
            <person name="Abbasov M."/>
            <person name="Kaur K."/>
            <person name="Hamwieh A."/>
            <person name="Solovyev V."/>
            <person name="Salamov A."/>
            <person name="Braich B."/>
            <person name="Kosarev P."/>
            <person name="Mahmoud A."/>
            <person name="Hajiyev E."/>
            <person name="Babayeva S."/>
            <person name="Izzatullayeva V."/>
            <person name="Mammadov A."/>
            <person name="Mammadov A."/>
            <person name="Sharifova S."/>
            <person name="Ojaghi J."/>
            <person name="Eynullazada K."/>
            <person name="Bayramov B."/>
            <person name="Abdulazimova A."/>
            <person name="Shahmuradov I."/>
        </authorList>
    </citation>
    <scope>NUCLEOTIDE SEQUENCE [LARGE SCALE GENOMIC DNA]</scope>
    <source>
        <strain evidence="4">AG2017</strain>
        <strain evidence="6">cv. AG2017</strain>
        <tissue evidence="4">Leaf</tissue>
    </source>
</reference>
<organism evidence="3 5">
    <name type="scientific">Punica granatum</name>
    <name type="common">Pomegranate</name>
    <dbReference type="NCBI Taxonomy" id="22663"/>
    <lineage>
        <taxon>Eukaryota</taxon>
        <taxon>Viridiplantae</taxon>
        <taxon>Streptophyta</taxon>
        <taxon>Embryophyta</taxon>
        <taxon>Tracheophyta</taxon>
        <taxon>Spermatophyta</taxon>
        <taxon>Magnoliopsida</taxon>
        <taxon>eudicotyledons</taxon>
        <taxon>Gunneridae</taxon>
        <taxon>Pentapetalae</taxon>
        <taxon>rosids</taxon>
        <taxon>malvids</taxon>
        <taxon>Myrtales</taxon>
        <taxon>Lythraceae</taxon>
        <taxon>Punica</taxon>
    </lineage>
</organism>
<dbReference type="Proteomes" id="UP000233551">
    <property type="component" value="Unassembled WGS sequence"/>
</dbReference>
<dbReference type="EMBL" id="PGOL01000589">
    <property type="protein sequence ID" value="PKI67682.1"/>
    <property type="molecule type" value="Genomic_DNA"/>
</dbReference>
<dbReference type="Pfam" id="PF10536">
    <property type="entry name" value="PMD"/>
    <property type="match status" value="1"/>
</dbReference>
<evidence type="ECO:0000313" key="6">
    <source>
        <dbReference type="Proteomes" id="UP000233551"/>
    </source>
</evidence>
<evidence type="ECO:0000313" key="5">
    <source>
        <dbReference type="Proteomes" id="UP000197138"/>
    </source>
</evidence>
<evidence type="ECO:0000259" key="2">
    <source>
        <dbReference type="Pfam" id="PF10536"/>
    </source>
</evidence>
<dbReference type="PANTHER" id="PTHR46033">
    <property type="entry name" value="PROTEIN MAIN-LIKE 2"/>
    <property type="match status" value="1"/>
</dbReference>
<accession>A0A218VR29</accession>
<evidence type="ECO:0000256" key="1">
    <source>
        <dbReference type="SAM" id="MobiDB-lite"/>
    </source>
</evidence>
<feature type="compositionally biased region" description="Polar residues" evidence="1">
    <location>
        <begin position="693"/>
        <end position="703"/>
    </location>
</feature>
<proteinExistence type="predicted"/>
<keyword evidence="6" id="KW-1185">Reference proteome</keyword>
<dbReference type="PANTHER" id="PTHR46033:SF67">
    <property type="entry name" value="AMINOTRANSFERASE-LIKE, PLANT MOBILE DOMAIN FAMILY PROTEIN"/>
    <property type="match status" value="1"/>
</dbReference>
<reference evidence="5" key="1">
    <citation type="journal article" date="2017" name="Plant J.">
        <title>The pomegranate (Punica granatum L.) genome and the genomics of punicalagin biosynthesis.</title>
        <authorList>
            <person name="Qin G."/>
            <person name="Xu C."/>
            <person name="Ming R."/>
            <person name="Tang H."/>
            <person name="Guyot R."/>
            <person name="Kramer E.M."/>
            <person name="Hu Y."/>
            <person name="Yi X."/>
            <person name="Qi Y."/>
            <person name="Xu X."/>
            <person name="Gao Z."/>
            <person name="Pan H."/>
            <person name="Jian J."/>
            <person name="Tian Y."/>
            <person name="Yue Z."/>
            <person name="Xu Y."/>
        </authorList>
    </citation>
    <scope>NUCLEOTIDE SEQUENCE [LARGE SCALE GENOMIC DNA]</scope>
    <source>
        <strain evidence="5">cv. Dabenzi</strain>
    </source>
</reference>
<feature type="region of interest" description="Disordered" evidence="1">
    <location>
        <begin position="693"/>
        <end position="717"/>
    </location>
</feature>
<evidence type="ECO:0000313" key="3">
    <source>
        <dbReference type="EMBL" id="OWM62540.1"/>
    </source>
</evidence>
<reference evidence="3" key="2">
    <citation type="submission" date="2017-06" db="EMBL/GenBank/DDBJ databases">
        <title>The pomegranate genome and the genomics of punicalagin biosynthesis.</title>
        <authorList>
            <person name="Xu C."/>
        </authorList>
    </citation>
    <scope>NUCLEOTIDE SEQUENCE [LARGE SCALE GENOMIC DNA]</scope>
    <source>
        <tissue evidence="3">Fresh leaf</tissue>
    </source>
</reference>
<dbReference type="STRING" id="22663.A0A218VR29"/>
<name>A0A218VR29_PUNGR</name>
<dbReference type="GO" id="GO:0010073">
    <property type="term" value="P:meristem maintenance"/>
    <property type="evidence" value="ECO:0007669"/>
    <property type="project" value="InterPro"/>
</dbReference>
<dbReference type="AlphaFoldDB" id="A0A218VR29"/>
<dbReference type="InterPro" id="IPR019557">
    <property type="entry name" value="AminoTfrase-like_pln_mobile"/>
</dbReference>
<dbReference type="InterPro" id="IPR044824">
    <property type="entry name" value="MAIN-like"/>
</dbReference>
<comment type="caution">
    <text evidence="3">The sequence shown here is derived from an EMBL/GenBank/DDBJ whole genome shotgun (WGS) entry which is preliminary data.</text>
</comment>
<evidence type="ECO:0000313" key="4">
    <source>
        <dbReference type="EMBL" id="PKI67682.1"/>
    </source>
</evidence>
<dbReference type="Proteomes" id="UP000197138">
    <property type="component" value="Unassembled WGS sequence"/>
</dbReference>